<organism evidence="2 3">
    <name type="scientific">Characodon lateralis</name>
    <dbReference type="NCBI Taxonomy" id="208331"/>
    <lineage>
        <taxon>Eukaryota</taxon>
        <taxon>Metazoa</taxon>
        <taxon>Chordata</taxon>
        <taxon>Craniata</taxon>
        <taxon>Vertebrata</taxon>
        <taxon>Euteleostomi</taxon>
        <taxon>Actinopterygii</taxon>
        <taxon>Neopterygii</taxon>
        <taxon>Teleostei</taxon>
        <taxon>Neoteleostei</taxon>
        <taxon>Acanthomorphata</taxon>
        <taxon>Ovalentaria</taxon>
        <taxon>Atherinomorphae</taxon>
        <taxon>Cyprinodontiformes</taxon>
        <taxon>Goodeidae</taxon>
        <taxon>Characodon</taxon>
    </lineage>
</organism>
<comment type="caution">
    <text evidence="2">The sequence shown here is derived from an EMBL/GenBank/DDBJ whole genome shotgun (WGS) entry which is preliminary data.</text>
</comment>
<proteinExistence type="predicted"/>
<dbReference type="EMBL" id="JAHUTJ010024889">
    <property type="protein sequence ID" value="MED6273397.1"/>
    <property type="molecule type" value="Genomic_DNA"/>
</dbReference>
<keyword evidence="1" id="KW-0812">Transmembrane</keyword>
<evidence type="ECO:0000313" key="3">
    <source>
        <dbReference type="Proteomes" id="UP001352852"/>
    </source>
</evidence>
<feature type="transmembrane region" description="Helical" evidence="1">
    <location>
        <begin position="6"/>
        <end position="23"/>
    </location>
</feature>
<protein>
    <submittedName>
        <fullName evidence="2">Uncharacterized protein</fullName>
    </submittedName>
</protein>
<accession>A0ABU7DEL1</accession>
<evidence type="ECO:0000256" key="1">
    <source>
        <dbReference type="SAM" id="Phobius"/>
    </source>
</evidence>
<name>A0ABU7DEL1_9TELE</name>
<gene>
    <name evidence="2" type="ORF">CHARACLAT_005902</name>
</gene>
<reference evidence="2 3" key="1">
    <citation type="submission" date="2021-06" db="EMBL/GenBank/DDBJ databases">
        <authorList>
            <person name="Palmer J.M."/>
        </authorList>
    </citation>
    <scope>NUCLEOTIDE SEQUENCE [LARGE SCALE GENOMIC DNA]</scope>
    <source>
        <strain evidence="2 3">CL_MEX2019</strain>
        <tissue evidence="2">Muscle</tissue>
    </source>
</reference>
<feature type="non-terminal residue" evidence="2">
    <location>
        <position position="1"/>
    </location>
</feature>
<evidence type="ECO:0000313" key="2">
    <source>
        <dbReference type="EMBL" id="MED6273397.1"/>
    </source>
</evidence>
<sequence>WGVTIALVLICGSLVASVSIFCCRKMHHNRKLQVVKETEEQPKHTPSVEQFTQEKTTREVKCQLIKRSSSKLSPVTPTTPDVESCSPEGINLHQKLKGRKSY</sequence>
<keyword evidence="1" id="KW-0472">Membrane</keyword>
<keyword evidence="1" id="KW-1133">Transmembrane helix</keyword>
<keyword evidence="3" id="KW-1185">Reference proteome</keyword>
<dbReference type="Proteomes" id="UP001352852">
    <property type="component" value="Unassembled WGS sequence"/>
</dbReference>